<dbReference type="InterPro" id="IPR036864">
    <property type="entry name" value="Zn2-C6_fun-type_DNA-bd_sf"/>
</dbReference>
<proteinExistence type="predicted"/>
<reference evidence="4 5" key="1">
    <citation type="submission" date="2019-06" db="EMBL/GenBank/DDBJ databases">
        <authorList>
            <person name="Broberg M."/>
        </authorList>
    </citation>
    <scope>NUCLEOTIDE SEQUENCE [LARGE SCALE GENOMIC DNA]</scope>
</reference>
<name>A0ABY6U7R7_BIOOC</name>
<dbReference type="InterPro" id="IPR001138">
    <property type="entry name" value="Zn2Cys6_DnaBD"/>
</dbReference>
<keyword evidence="5" id="KW-1185">Reference proteome</keyword>
<comment type="caution">
    <text evidence="4">The sequence shown here is derived from an EMBL/GenBank/DDBJ whole genome shotgun (WGS) entry which is preliminary data.</text>
</comment>
<evidence type="ECO:0000256" key="1">
    <source>
        <dbReference type="ARBA" id="ARBA00023242"/>
    </source>
</evidence>
<gene>
    <name evidence="4" type="ORF">CLO192961_LOCUS200274</name>
</gene>
<dbReference type="EMBL" id="CABFNS010000761">
    <property type="protein sequence ID" value="VUC27021.1"/>
    <property type="molecule type" value="Genomic_DNA"/>
</dbReference>
<accession>A0ABY6U7R7</accession>
<dbReference type="Proteomes" id="UP000766486">
    <property type="component" value="Unassembled WGS sequence"/>
</dbReference>
<protein>
    <recommendedName>
        <fullName evidence="3">Zn(2)-C6 fungal-type domain-containing protein</fullName>
    </recommendedName>
</protein>
<feature type="compositionally biased region" description="Low complexity" evidence="2">
    <location>
        <begin position="269"/>
        <end position="287"/>
    </location>
</feature>
<evidence type="ECO:0000256" key="2">
    <source>
        <dbReference type="SAM" id="MobiDB-lite"/>
    </source>
</evidence>
<feature type="compositionally biased region" description="Basic and acidic residues" evidence="2">
    <location>
        <begin position="57"/>
        <end position="74"/>
    </location>
</feature>
<evidence type="ECO:0000313" key="4">
    <source>
        <dbReference type="EMBL" id="VUC27021.1"/>
    </source>
</evidence>
<feature type="region of interest" description="Disordered" evidence="2">
    <location>
        <begin position="46"/>
        <end position="89"/>
    </location>
</feature>
<dbReference type="SUPFAM" id="SSF57701">
    <property type="entry name" value="Zn2/Cys6 DNA-binding domain"/>
    <property type="match status" value="1"/>
</dbReference>
<feature type="region of interest" description="Disordered" evidence="2">
    <location>
        <begin position="264"/>
        <end position="294"/>
    </location>
</feature>
<dbReference type="PROSITE" id="PS50048">
    <property type="entry name" value="ZN2_CY6_FUNGAL_2"/>
    <property type="match status" value="1"/>
</dbReference>
<dbReference type="PROSITE" id="PS00463">
    <property type="entry name" value="ZN2_CY6_FUNGAL_1"/>
    <property type="match status" value="1"/>
</dbReference>
<sequence length="444" mass="48469">MQPSLPHPTQVRSACERCRKQKLRCTRPAALSAKCTRCQNLGLDCQLGPQRKVGRPSKKDSAGKPKPIIHEAEKGSSGLQRNVATPPSPSVAIDPQILDQQASQAGPTHIDMESMDWMLPEVSDFLLDSVEEVIVPSMPPGETPSIFQPQTAGAPLMDIQTAVIHLTKKDHFSSLSRINMELHGLWETMRTQPASGTLEGFLCDCNLVDGNALKPYQSLMKVLQDYLVTIKALHKILGTKQDLVKSRPPVWMPRACLILSSNNPVGEHSPSCSSSSSTGDSSTSGSPQQTQKFPEADRVILDSPTALLVISCFSQIVQHLEIFYSISQSRLLDPTAPLVPPAANASFAGIPIVEFLPQGALFSEVLRNNLAQIILILGLPTEPWWSGKTVWTGLLAEQRFRDLLNHELGSVENGWTTRPSAVIMTIDKTKKLLTDAMMSGCMDV</sequence>
<keyword evidence="1" id="KW-0539">Nucleus</keyword>
<dbReference type="CDD" id="cd00067">
    <property type="entry name" value="GAL4"/>
    <property type="match status" value="1"/>
</dbReference>
<dbReference type="SMART" id="SM00066">
    <property type="entry name" value="GAL4"/>
    <property type="match status" value="1"/>
</dbReference>
<dbReference type="Pfam" id="PF00172">
    <property type="entry name" value="Zn_clus"/>
    <property type="match status" value="1"/>
</dbReference>
<organism evidence="4 5">
    <name type="scientific">Bionectria ochroleuca</name>
    <name type="common">Gliocladium roseum</name>
    <dbReference type="NCBI Taxonomy" id="29856"/>
    <lineage>
        <taxon>Eukaryota</taxon>
        <taxon>Fungi</taxon>
        <taxon>Dikarya</taxon>
        <taxon>Ascomycota</taxon>
        <taxon>Pezizomycotina</taxon>
        <taxon>Sordariomycetes</taxon>
        <taxon>Hypocreomycetidae</taxon>
        <taxon>Hypocreales</taxon>
        <taxon>Bionectriaceae</taxon>
        <taxon>Clonostachys</taxon>
    </lineage>
</organism>
<evidence type="ECO:0000259" key="3">
    <source>
        <dbReference type="PROSITE" id="PS50048"/>
    </source>
</evidence>
<feature type="domain" description="Zn(2)-C6 fungal-type" evidence="3">
    <location>
        <begin position="14"/>
        <end position="47"/>
    </location>
</feature>
<evidence type="ECO:0000313" key="5">
    <source>
        <dbReference type="Proteomes" id="UP000766486"/>
    </source>
</evidence>
<dbReference type="Gene3D" id="4.10.240.10">
    <property type="entry name" value="Zn(2)-C6 fungal-type DNA-binding domain"/>
    <property type="match status" value="1"/>
</dbReference>